<proteinExistence type="predicted"/>
<dbReference type="Gene3D" id="1.10.510.10">
    <property type="entry name" value="Transferase(Phosphotransferase) domain 1"/>
    <property type="match status" value="1"/>
</dbReference>
<dbReference type="GO" id="GO:0004674">
    <property type="term" value="F:protein serine/threonine kinase activity"/>
    <property type="evidence" value="ECO:0007669"/>
    <property type="project" value="TreeGrafter"/>
</dbReference>
<evidence type="ECO:0000313" key="3">
    <source>
        <dbReference type="Proteomes" id="UP000789570"/>
    </source>
</evidence>
<gene>
    <name evidence="2" type="ORF">FCALED_LOCUS4620</name>
</gene>
<dbReference type="EMBL" id="CAJVPQ010000918">
    <property type="protein sequence ID" value="CAG8519428.1"/>
    <property type="molecule type" value="Genomic_DNA"/>
</dbReference>
<dbReference type="InterPro" id="IPR000719">
    <property type="entry name" value="Prot_kinase_dom"/>
</dbReference>
<reference evidence="2" key="1">
    <citation type="submission" date="2021-06" db="EMBL/GenBank/DDBJ databases">
        <authorList>
            <person name="Kallberg Y."/>
            <person name="Tangrot J."/>
            <person name="Rosling A."/>
        </authorList>
    </citation>
    <scope>NUCLEOTIDE SEQUENCE</scope>
    <source>
        <strain evidence="2">UK204</strain>
    </source>
</reference>
<dbReference type="SUPFAM" id="SSF56112">
    <property type="entry name" value="Protein kinase-like (PK-like)"/>
    <property type="match status" value="1"/>
</dbReference>
<sequence length="340" mass="39439">MPELTFQQNDPFIMKLFPSDCFVCGREIDIEGWCESCESDAFEENFKNWTSGNPNIDDFIKNTQLNATERGSYLEYIDFDQFESVEYIKNTSYSTIYSAMWMEGPRQTWDEDAEQWIRDGPTRVALKRIDNSLNISEEYLNQMYKHRTCFRKGKLAYYYGITKVSETFMVVMKYYDEQDLYSYLSKTFGILRFETIVDMLWDITGGLEILHDNELIHGNIHSGNILINKVGSNNIGLVDTSIADVGMHDSIEKNPIEKFRALRFVAPEILYGFPPTKASDIYSVGMIMRTLGAAYHHSATEKIPDIYIELMNQCLDPDPSKRPTIFELFGELENSLFFED</sequence>
<dbReference type="InterPro" id="IPR011009">
    <property type="entry name" value="Kinase-like_dom_sf"/>
</dbReference>
<name>A0A9N9FAB5_9GLOM</name>
<dbReference type="PROSITE" id="PS50011">
    <property type="entry name" value="PROTEIN_KINASE_DOM"/>
    <property type="match status" value="1"/>
</dbReference>
<evidence type="ECO:0000259" key="1">
    <source>
        <dbReference type="PROSITE" id="PS50011"/>
    </source>
</evidence>
<dbReference type="Pfam" id="PF07714">
    <property type="entry name" value="PK_Tyr_Ser-Thr"/>
    <property type="match status" value="1"/>
</dbReference>
<dbReference type="Proteomes" id="UP000789570">
    <property type="component" value="Unassembled WGS sequence"/>
</dbReference>
<dbReference type="OrthoDB" id="6718656at2759"/>
<dbReference type="InterPro" id="IPR001245">
    <property type="entry name" value="Ser-Thr/Tyr_kinase_cat_dom"/>
</dbReference>
<feature type="domain" description="Protein kinase" evidence="1">
    <location>
        <begin position="82"/>
        <end position="338"/>
    </location>
</feature>
<accession>A0A9N9FAB5</accession>
<dbReference type="CDD" id="cd00180">
    <property type="entry name" value="PKc"/>
    <property type="match status" value="1"/>
</dbReference>
<dbReference type="GO" id="GO:0005524">
    <property type="term" value="F:ATP binding"/>
    <property type="evidence" value="ECO:0007669"/>
    <property type="project" value="InterPro"/>
</dbReference>
<dbReference type="InterPro" id="IPR051681">
    <property type="entry name" value="Ser/Thr_Kinases-Pseudokinases"/>
</dbReference>
<organism evidence="2 3">
    <name type="scientific">Funneliformis caledonium</name>
    <dbReference type="NCBI Taxonomy" id="1117310"/>
    <lineage>
        <taxon>Eukaryota</taxon>
        <taxon>Fungi</taxon>
        <taxon>Fungi incertae sedis</taxon>
        <taxon>Mucoromycota</taxon>
        <taxon>Glomeromycotina</taxon>
        <taxon>Glomeromycetes</taxon>
        <taxon>Glomerales</taxon>
        <taxon>Glomeraceae</taxon>
        <taxon>Funneliformis</taxon>
    </lineage>
</organism>
<keyword evidence="3" id="KW-1185">Reference proteome</keyword>
<dbReference type="AlphaFoldDB" id="A0A9N9FAB5"/>
<protein>
    <submittedName>
        <fullName evidence="2">14387_t:CDS:1</fullName>
    </submittedName>
</protein>
<comment type="caution">
    <text evidence="2">The sequence shown here is derived from an EMBL/GenBank/DDBJ whole genome shotgun (WGS) entry which is preliminary data.</text>
</comment>
<evidence type="ECO:0000313" key="2">
    <source>
        <dbReference type="EMBL" id="CAG8519428.1"/>
    </source>
</evidence>
<dbReference type="PANTHER" id="PTHR44329">
    <property type="entry name" value="SERINE/THREONINE-PROTEIN KINASE TNNI3K-RELATED"/>
    <property type="match status" value="1"/>
</dbReference>